<comment type="similarity">
    <text evidence="7">Belongs to the TRAP transporter large permease family.</text>
</comment>
<dbReference type="PIRSF" id="PIRSF006066">
    <property type="entry name" value="HI0050"/>
    <property type="match status" value="1"/>
</dbReference>
<dbReference type="OrthoDB" id="9790209at2"/>
<evidence type="ECO:0000256" key="1">
    <source>
        <dbReference type="ARBA" id="ARBA00004429"/>
    </source>
</evidence>
<feature type="transmembrane region" description="Helical" evidence="7">
    <location>
        <begin position="319"/>
        <end position="344"/>
    </location>
</feature>
<comment type="subunit">
    <text evidence="7">The complex comprises the extracytoplasmic solute receptor protein and the two transmembrane proteins.</text>
</comment>
<feature type="transmembrane region" description="Helical" evidence="7">
    <location>
        <begin position="139"/>
        <end position="165"/>
    </location>
</feature>
<evidence type="ECO:0000256" key="6">
    <source>
        <dbReference type="ARBA" id="ARBA00023136"/>
    </source>
</evidence>
<dbReference type="EMBL" id="PHIG01000047">
    <property type="protein sequence ID" value="PJK28185.1"/>
    <property type="molecule type" value="Genomic_DNA"/>
</dbReference>
<proteinExistence type="inferred from homology"/>
<keyword evidence="10" id="KW-1185">Reference proteome</keyword>
<dbReference type="PANTHER" id="PTHR33362">
    <property type="entry name" value="SIALIC ACID TRAP TRANSPORTER PERMEASE PROTEIN SIAT-RELATED"/>
    <property type="match status" value="1"/>
</dbReference>
<dbReference type="GO" id="GO:0005886">
    <property type="term" value="C:plasma membrane"/>
    <property type="evidence" value="ECO:0007669"/>
    <property type="project" value="UniProtKB-SubCell"/>
</dbReference>
<dbReference type="GO" id="GO:0022857">
    <property type="term" value="F:transmembrane transporter activity"/>
    <property type="evidence" value="ECO:0007669"/>
    <property type="project" value="UniProtKB-UniRule"/>
</dbReference>
<sequence>MIAEALAGIGLLFALLLFGLPVAFALLAAGTVGIWLAVGSAPLMGVLKSAPYEHVASYTLSTLPMFILMAEYLTAGRFTRDIFNLAYTWMGHLRGGVSYAAVAGGVILAAISGSSTAAASTLAGAAYPEMRRYGYQRGFATATLAVVGTLAIMIPPSLGLVLYGLFTETSVGRLLVAGLLPGVVTGLGYVLTIHVMVRRKPDIAPTAPEPASAAARLSAARAVWPVLLLLGAMVFALYSGIITPTEVGAVGALMALLVAVAAGRCGFRELAAATMRGARVSAMVMTIVAFAAVFGVFLTMTGVTADLIEAIRSAGVNRWLVLVMVLLLLLVLGFFLDQLAILLLTLPLTFPLLTELGFDPIWMGVVFVKTAEIGLVTPPMGMNVFVVSGVTRVPVAEIYRGVWPFVATELGVLTLLVALPGLSTFLPGVIFG</sequence>
<evidence type="ECO:0000256" key="3">
    <source>
        <dbReference type="ARBA" id="ARBA00022519"/>
    </source>
</evidence>
<feature type="transmembrane region" description="Helical" evidence="7">
    <location>
        <begin position="58"/>
        <end position="79"/>
    </location>
</feature>
<keyword evidence="3 7" id="KW-0997">Cell inner membrane</keyword>
<accession>A0A2M9FXJ5</accession>
<evidence type="ECO:0000256" key="5">
    <source>
        <dbReference type="ARBA" id="ARBA00022989"/>
    </source>
</evidence>
<feature type="transmembrane region" description="Helical" evidence="7">
    <location>
        <begin position="410"/>
        <end position="431"/>
    </location>
</feature>
<dbReference type="InterPro" id="IPR004681">
    <property type="entry name" value="TRAP_DctM"/>
</dbReference>
<comment type="caution">
    <text evidence="7">Lacks conserved residue(s) required for the propagation of feature annotation.</text>
</comment>
<evidence type="ECO:0000256" key="4">
    <source>
        <dbReference type="ARBA" id="ARBA00022692"/>
    </source>
</evidence>
<keyword evidence="2" id="KW-1003">Cell membrane</keyword>
<comment type="subcellular location">
    <subcellularLocation>
        <location evidence="1 7">Cell inner membrane</location>
        <topology evidence="1 7">Multi-pass membrane protein</topology>
    </subcellularLocation>
</comment>
<feature type="transmembrane region" description="Helical" evidence="7">
    <location>
        <begin position="6"/>
        <end position="38"/>
    </location>
</feature>
<evidence type="ECO:0000313" key="10">
    <source>
        <dbReference type="Proteomes" id="UP000229498"/>
    </source>
</evidence>
<dbReference type="PANTHER" id="PTHR33362:SF5">
    <property type="entry name" value="C4-DICARBOXYLATE TRAP TRANSPORTER LARGE PERMEASE PROTEIN DCTM"/>
    <property type="match status" value="1"/>
</dbReference>
<feature type="transmembrane region" description="Helical" evidence="7">
    <location>
        <begin position="171"/>
        <end position="191"/>
    </location>
</feature>
<evidence type="ECO:0000259" key="8">
    <source>
        <dbReference type="Pfam" id="PF06808"/>
    </source>
</evidence>
<name>A0A2M9FXJ5_9PROT</name>
<feature type="transmembrane region" description="Helical" evidence="7">
    <location>
        <begin position="247"/>
        <end position="267"/>
    </location>
</feature>
<organism evidence="9 10">
    <name type="scientific">Minwuia thermotolerans</name>
    <dbReference type="NCBI Taxonomy" id="2056226"/>
    <lineage>
        <taxon>Bacteria</taxon>
        <taxon>Pseudomonadati</taxon>
        <taxon>Pseudomonadota</taxon>
        <taxon>Alphaproteobacteria</taxon>
        <taxon>Minwuiales</taxon>
        <taxon>Minwuiaceae</taxon>
        <taxon>Minwuia</taxon>
    </lineage>
</organism>
<feature type="transmembrane region" description="Helical" evidence="7">
    <location>
        <begin position="99"/>
        <end position="127"/>
    </location>
</feature>
<comment type="caution">
    <text evidence="9">The sequence shown here is derived from an EMBL/GenBank/DDBJ whole genome shotgun (WGS) entry which is preliminary data.</text>
</comment>
<evidence type="ECO:0000313" key="9">
    <source>
        <dbReference type="EMBL" id="PJK28185.1"/>
    </source>
</evidence>
<keyword evidence="4 7" id="KW-0812">Transmembrane</keyword>
<comment type="function">
    <text evidence="7">Part of the tripartite ATP-independent periplasmic (TRAP) transport system.</text>
</comment>
<dbReference type="Proteomes" id="UP000229498">
    <property type="component" value="Unassembled WGS sequence"/>
</dbReference>
<keyword evidence="5 7" id="KW-1133">Transmembrane helix</keyword>
<reference evidence="9 10" key="1">
    <citation type="submission" date="2017-11" db="EMBL/GenBank/DDBJ databases">
        <title>Draft genome sequence of Rhizobiales bacterium SY3-13.</title>
        <authorList>
            <person name="Sun C."/>
        </authorList>
    </citation>
    <scope>NUCLEOTIDE SEQUENCE [LARGE SCALE GENOMIC DNA]</scope>
    <source>
        <strain evidence="9 10">SY3-13</strain>
    </source>
</reference>
<evidence type="ECO:0000256" key="2">
    <source>
        <dbReference type="ARBA" id="ARBA00022475"/>
    </source>
</evidence>
<dbReference type="RefSeq" id="WP_109794632.1">
    <property type="nucleotide sequence ID" value="NZ_PHIG01000047.1"/>
</dbReference>
<keyword evidence="6 7" id="KW-0472">Membrane</keyword>
<evidence type="ECO:0000256" key="7">
    <source>
        <dbReference type="RuleBase" id="RU369079"/>
    </source>
</evidence>
<feature type="transmembrane region" description="Helical" evidence="7">
    <location>
        <begin position="279"/>
        <end position="299"/>
    </location>
</feature>
<dbReference type="InterPro" id="IPR010656">
    <property type="entry name" value="DctM"/>
</dbReference>
<feature type="transmembrane region" description="Helical" evidence="7">
    <location>
        <begin position="222"/>
        <end position="241"/>
    </location>
</feature>
<dbReference type="Pfam" id="PF06808">
    <property type="entry name" value="DctM"/>
    <property type="match status" value="1"/>
</dbReference>
<feature type="domain" description="TRAP C4-dicarboxylate transport system permease DctM subunit" evidence="8">
    <location>
        <begin position="9"/>
        <end position="421"/>
    </location>
</feature>
<gene>
    <name evidence="9" type="ORF">CVT23_17555</name>
</gene>
<keyword evidence="7" id="KW-0813">Transport</keyword>
<protein>
    <recommendedName>
        <fullName evidence="7">TRAP transporter large permease protein</fullName>
    </recommendedName>
</protein>
<dbReference type="AlphaFoldDB" id="A0A2M9FXJ5"/>
<dbReference type="NCBIfam" id="TIGR00786">
    <property type="entry name" value="dctM"/>
    <property type="match status" value="1"/>
</dbReference>